<sequence>MKDELLYIGKKIIENKGELAEKLTEVQGMEYNLELQSLGLSELQVS</sequence>
<proteinExistence type="predicted"/>
<evidence type="ECO:0000313" key="2">
    <source>
        <dbReference type="Proteomes" id="UP001595752"/>
    </source>
</evidence>
<name>A0ABV8B7P8_9BACI</name>
<gene>
    <name evidence="1" type="ORF">ACFOU2_19320</name>
</gene>
<keyword evidence="2" id="KW-1185">Reference proteome</keyword>
<reference evidence="2" key="1">
    <citation type="journal article" date="2019" name="Int. J. Syst. Evol. Microbiol.">
        <title>The Global Catalogue of Microorganisms (GCM) 10K type strain sequencing project: providing services to taxonomists for standard genome sequencing and annotation.</title>
        <authorList>
            <consortium name="The Broad Institute Genomics Platform"/>
            <consortium name="The Broad Institute Genome Sequencing Center for Infectious Disease"/>
            <person name="Wu L."/>
            <person name="Ma J."/>
        </authorList>
    </citation>
    <scope>NUCLEOTIDE SEQUENCE [LARGE SCALE GENOMIC DNA]</scope>
    <source>
        <strain evidence="2">CCUG 61889</strain>
    </source>
</reference>
<comment type="caution">
    <text evidence="1">The sequence shown here is derived from an EMBL/GenBank/DDBJ whole genome shotgun (WGS) entry which is preliminary data.</text>
</comment>
<dbReference type="EMBL" id="JBHRZT010000072">
    <property type="protein sequence ID" value="MFC3885504.1"/>
    <property type="molecule type" value="Genomic_DNA"/>
</dbReference>
<accession>A0ABV8B7P8</accession>
<dbReference type="Proteomes" id="UP001595752">
    <property type="component" value="Unassembled WGS sequence"/>
</dbReference>
<organism evidence="1 2">
    <name type="scientific">Bacillus songklensis</name>
    <dbReference type="NCBI Taxonomy" id="1069116"/>
    <lineage>
        <taxon>Bacteria</taxon>
        <taxon>Bacillati</taxon>
        <taxon>Bacillota</taxon>
        <taxon>Bacilli</taxon>
        <taxon>Bacillales</taxon>
        <taxon>Bacillaceae</taxon>
        <taxon>Bacillus</taxon>
    </lineage>
</organism>
<protein>
    <submittedName>
        <fullName evidence="1">Uncharacterized protein</fullName>
    </submittedName>
</protein>
<evidence type="ECO:0000313" key="1">
    <source>
        <dbReference type="EMBL" id="MFC3885504.1"/>
    </source>
</evidence>